<dbReference type="EMBL" id="PPSL01000001">
    <property type="protein sequence ID" value="PQJ12888.1"/>
    <property type="molecule type" value="Genomic_DNA"/>
</dbReference>
<evidence type="ECO:0000256" key="9">
    <source>
        <dbReference type="SAM" id="SignalP"/>
    </source>
</evidence>
<evidence type="ECO:0000313" key="11">
    <source>
        <dbReference type="Proteomes" id="UP000239872"/>
    </source>
</evidence>
<keyword evidence="6" id="KW-0472">Membrane</keyword>
<evidence type="ECO:0000256" key="6">
    <source>
        <dbReference type="ARBA" id="ARBA00023136"/>
    </source>
</evidence>
<reference evidence="10 11" key="1">
    <citation type="submission" date="2018-01" db="EMBL/GenBank/DDBJ databases">
        <title>A novel member of the phylum Bacteroidetes isolated from glacier ice.</title>
        <authorList>
            <person name="Liu Q."/>
            <person name="Xin Y.-H."/>
        </authorList>
    </citation>
    <scope>NUCLEOTIDE SEQUENCE [LARGE SCALE GENOMIC DNA]</scope>
    <source>
        <strain evidence="10 11">RB1R16</strain>
    </source>
</reference>
<comment type="caution">
    <text evidence="10">The sequence shown here is derived from an EMBL/GenBank/DDBJ whole genome shotgun (WGS) entry which is preliminary data.</text>
</comment>
<dbReference type="AlphaFoldDB" id="A0A2S7T1T0"/>
<keyword evidence="9" id="KW-0732">Signal</keyword>
<evidence type="ECO:0000256" key="8">
    <source>
        <dbReference type="SAM" id="Coils"/>
    </source>
</evidence>
<comment type="similarity">
    <text evidence="2">Belongs to the outer membrane factor (OMF) (TC 1.B.17) family.</text>
</comment>
<protein>
    <submittedName>
        <fullName evidence="10">TolC family protein</fullName>
    </submittedName>
</protein>
<dbReference type="InterPro" id="IPR003423">
    <property type="entry name" value="OMP_efflux"/>
</dbReference>
<dbReference type="SUPFAM" id="SSF56954">
    <property type="entry name" value="Outer membrane efflux proteins (OEP)"/>
    <property type="match status" value="1"/>
</dbReference>
<keyword evidence="11" id="KW-1185">Reference proteome</keyword>
<keyword evidence="7" id="KW-0998">Cell outer membrane</keyword>
<accession>A0A2S7T1T0</accession>
<dbReference type="GO" id="GO:1990281">
    <property type="term" value="C:efflux pump complex"/>
    <property type="evidence" value="ECO:0007669"/>
    <property type="project" value="TreeGrafter"/>
</dbReference>
<keyword evidence="3" id="KW-0813">Transport</keyword>
<dbReference type="Proteomes" id="UP000239872">
    <property type="component" value="Unassembled WGS sequence"/>
</dbReference>
<dbReference type="InterPro" id="IPR051906">
    <property type="entry name" value="TolC-like"/>
</dbReference>
<sequence length="452" mass="51338">MLTMINKRVAIILLLLFTAHSWQSKAQSQLDAYIQEGFKNNQGLHQQSIQLERSLLALKEAKSLFLPNISLLGTYTKANGGRTIDLPIGDLMNPVYATLNQLTNSNNFPHIDNQSILLNPDNFYDAKFRTSLPLINAEIWYNQKIKKELITQQQAAVNVYKRELVKNIKSAYYQYYQAGKAVAIYNNAQLLVKENIRVNESLLKNGVRNNTALTRSQTEKQKIEAAITQASNNQLNAKAYFNFLLNRSLTSDIIIDTTYFSKQESVNTTSTNTREELVQLNTGIAAYKLAEKMQRSYLVPKLNTFLDLGSQGFNFDYNSKTQYYIWGVNLQWDLFAAGKNRYKSQQAKTDVASLQAQYSQTEQALQLQTEQSLNNYNTALSNYNSAKTQLALANKYYNDQLKVYKEGQLLYIELLDALNQLTNSELQLSLAQANVLTAAAEIERNQAAYPIN</sequence>
<evidence type="ECO:0000256" key="4">
    <source>
        <dbReference type="ARBA" id="ARBA00022452"/>
    </source>
</evidence>
<keyword evidence="5" id="KW-0812">Transmembrane</keyword>
<gene>
    <name evidence="10" type="ORF">CJD36_003845</name>
</gene>
<dbReference type="GO" id="GO:0009279">
    <property type="term" value="C:cell outer membrane"/>
    <property type="evidence" value="ECO:0007669"/>
    <property type="project" value="UniProtKB-SubCell"/>
</dbReference>
<comment type="subcellular location">
    <subcellularLocation>
        <location evidence="1">Cell outer membrane</location>
    </subcellularLocation>
</comment>
<dbReference type="GO" id="GO:0015562">
    <property type="term" value="F:efflux transmembrane transporter activity"/>
    <property type="evidence" value="ECO:0007669"/>
    <property type="project" value="InterPro"/>
</dbReference>
<evidence type="ECO:0000256" key="2">
    <source>
        <dbReference type="ARBA" id="ARBA00007613"/>
    </source>
</evidence>
<dbReference type="PANTHER" id="PTHR30026:SF21">
    <property type="entry name" value="SLR1270 PROTEIN"/>
    <property type="match status" value="1"/>
</dbReference>
<evidence type="ECO:0000256" key="3">
    <source>
        <dbReference type="ARBA" id="ARBA00022448"/>
    </source>
</evidence>
<evidence type="ECO:0000313" key="10">
    <source>
        <dbReference type="EMBL" id="PQJ12888.1"/>
    </source>
</evidence>
<organism evidence="10 11">
    <name type="scientific">Flavipsychrobacter stenotrophus</name>
    <dbReference type="NCBI Taxonomy" id="2077091"/>
    <lineage>
        <taxon>Bacteria</taxon>
        <taxon>Pseudomonadati</taxon>
        <taxon>Bacteroidota</taxon>
        <taxon>Chitinophagia</taxon>
        <taxon>Chitinophagales</taxon>
        <taxon>Chitinophagaceae</taxon>
        <taxon>Flavipsychrobacter</taxon>
    </lineage>
</organism>
<dbReference type="Gene3D" id="1.20.1600.10">
    <property type="entry name" value="Outer membrane efflux proteins (OEP)"/>
    <property type="match status" value="1"/>
</dbReference>
<name>A0A2S7T1T0_9BACT</name>
<evidence type="ECO:0000256" key="7">
    <source>
        <dbReference type="ARBA" id="ARBA00023237"/>
    </source>
</evidence>
<dbReference type="Pfam" id="PF02321">
    <property type="entry name" value="OEP"/>
    <property type="match status" value="1"/>
</dbReference>
<evidence type="ECO:0000256" key="5">
    <source>
        <dbReference type="ARBA" id="ARBA00022692"/>
    </source>
</evidence>
<proteinExistence type="inferred from homology"/>
<feature type="chain" id="PRO_5015493505" evidence="9">
    <location>
        <begin position="27"/>
        <end position="452"/>
    </location>
</feature>
<feature type="signal peptide" evidence="9">
    <location>
        <begin position="1"/>
        <end position="26"/>
    </location>
</feature>
<dbReference type="GO" id="GO:0015288">
    <property type="term" value="F:porin activity"/>
    <property type="evidence" value="ECO:0007669"/>
    <property type="project" value="TreeGrafter"/>
</dbReference>
<evidence type="ECO:0000256" key="1">
    <source>
        <dbReference type="ARBA" id="ARBA00004442"/>
    </source>
</evidence>
<feature type="coiled-coil region" evidence="8">
    <location>
        <begin position="344"/>
        <end position="371"/>
    </location>
</feature>
<dbReference type="PANTHER" id="PTHR30026">
    <property type="entry name" value="OUTER MEMBRANE PROTEIN TOLC"/>
    <property type="match status" value="1"/>
</dbReference>
<keyword evidence="8" id="KW-0175">Coiled coil</keyword>
<keyword evidence="4" id="KW-1134">Transmembrane beta strand</keyword>